<evidence type="ECO:0000256" key="3">
    <source>
        <dbReference type="ARBA" id="ARBA00023125"/>
    </source>
</evidence>
<dbReference type="InterPro" id="IPR000055">
    <property type="entry name" value="Restrct_endonuc_typeI_TRD"/>
</dbReference>
<dbReference type="Proteomes" id="UP000298324">
    <property type="component" value="Unassembled WGS sequence"/>
</dbReference>
<evidence type="ECO:0000259" key="4">
    <source>
        <dbReference type="Pfam" id="PF01420"/>
    </source>
</evidence>
<sequence length="408" mass="46691">MKTYSLGSIINKYGGLIQTGPFGSQLHQYDYSQEGIPVVMPKDIKNGRIDENTVARIPERKAQELSRHCLKQGSIVFPRRGEISKCAYIEADQEGFLCGTGCIKIELPREVLSPRFFFYYLGLRHVVEWLERNAIGTTMLNLNTSIIGGIQIPDINIRRQIEIADVLSAYDELIEKNRRRIDLLEHAVRLLYKEWFVHFRFPGHEHVKINNGVPDGWEKAKIKDYFDLLGGFAFKSQIYQESGKYGIVTIKNVHNAQFIPDCSAYIDEIPESMKEHCHLCTGDILLSLTGNIGRVCIIFGENFLLNQRVAKISPRKNIPKCYVYWTFNNEGMQRNLENLAYGVAQQNLSPVKVGELDFILPQSRILDLFESYVEATFNIICNLNLVNQNLKKSRDLLLPRLMNGEIAV</sequence>
<dbReference type="CDD" id="cd16961">
    <property type="entry name" value="RMtype1_S_TRD-CR_like"/>
    <property type="match status" value="1"/>
</dbReference>
<dbReference type="InterPro" id="IPR044946">
    <property type="entry name" value="Restrct_endonuc_typeI_TRD_sf"/>
</dbReference>
<dbReference type="RefSeq" id="WP_190240091.1">
    <property type="nucleotide sequence ID" value="NZ_QFGA01000001.1"/>
</dbReference>
<protein>
    <submittedName>
        <fullName evidence="5">Putative type-1 restriction enzyme specificity protein</fullName>
    </submittedName>
</protein>
<dbReference type="CDD" id="cd17278">
    <property type="entry name" value="RMtype1_S_LdeBORF1052P-TRD2-CR2"/>
    <property type="match status" value="1"/>
</dbReference>
<dbReference type="Pfam" id="PF01420">
    <property type="entry name" value="Methylase_S"/>
    <property type="match status" value="2"/>
</dbReference>
<dbReference type="PANTHER" id="PTHR30408:SF13">
    <property type="entry name" value="TYPE I RESTRICTION ENZYME HINDI SPECIFICITY SUBUNIT"/>
    <property type="match status" value="1"/>
</dbReference>
<name>A0A4Y7RIE2_9FIRM</name>
<keyword evidence="3" id="KW-0238">DNA-binding</keyword>
<comment type="similarity">
    <text evidence="1">Belongs to the type-I restriction system S methylase family.</text>
</comment>
<organism evidence="5 6">
    <name type="scientific">Pelotomaculum schinkii</name>
    <dbReference type="NCBI Taxonomy" id="78350"/>
    <lineage>
        <taxon>Bacteria</taxon>
        <taxon>Bacillati</taxon>
        <taxon>Bacillota</taxon>
        <taxon>Clostridia</taxon>
        <taxon>Eubacteriales</taxon>
        <taxon>Desulfotomaculaceae</taxon>
        <taxon>Pelotomaculum</taxon>
    </lineage>
</organism>
<evidence type="ECO:0000256" key="1">
    <source>
        <dbReference type="ARBA" id="ARBA00010923"/>
    </source>
</evidence>
<feature type="domain" description="Type I restriction modification DNA specificity" evidence="4">
    <location>
        <begin position="214"/>
        <end position="379"/>
    </location>
</feature>
<dbReference type="AlphaFoldDB" id="A0A4Y7RIE2"/>
<dbReference type="SUPFAM" id="SSF116734">
    <property type="entry name" value="DNA methylase specificity domain"/>
    <property type="match status" value="2"/>
</dbReference>
<evidence type="ECO:0000256" key="2">
    <source>
        <dbReference type="ARBA" id="ARBA00022747"/>
    </source>
</evidence>
<dbReference type="Gene3D" id="3.90.220.20">
    <property type="entry name" value="DNA methylase specificity domains"/>
    <property type="match status" value="2"/>
</dbReference>
<evidence type="ECO:0000313" key="5">
    <source>
        <dbReference type="EMBL" id="TEB08509.1"/>
    </source>
</evidence>
<keyword evidence="2" id="KW-0680">Restriction system</keyword>
<feature type="domain" description="Type I restriction modification DNA specificity" evidence="4">
    <location>
        <begin position="34"/>
        <end position="185"/>
    </location>
</feature>
<dbReference type="GO" id="GO:0003677">
    <property type="term" value="F:DNA binding"/>
    <property type="evidence" value="ECO:0007669"/>
    <property type="project" value="UniProtKB-KW"/>
</dbReference>
<evidence type="ECO:0000313" key="6">
    <source>
        <dbReference type="Proteomes" id="UP000298324"/>
    </source>
</evidence>
<dbReference type="GO" id="GO:0009307">
    <property type="term" value="P:DNA restriction-modification system"/>
    <property type="evidence" value="ECO:0007669"/>
    <property type="project" value="UniProtKB-KW"/>
</dbReference>
<comment type="caution">
    <text evidence="5">The sequence shown here is derived from an EMBL/GenBank/DDBJ whole genome shotgun (WGS) entry which is preliminary data.</text>
</comment>
<dbReference type="PANTHER" id="PTHR30408">
    <property type="entry name" value="TYPE-1 RESTRICTION ENZYME ECOKI SPECIFICITY PROTEIN"/>
    <property type="match status" value="1"/>
</dbReference>
<gene>
    <name evidence="5" type="ORF">Psch_02073</name>
</gene>
<proteinExistence type="inferred from homology"/>
<dbReference type="EMBL" id="QFGA01000001">
    <property type="protein sequence ID" value="TEB08509.1"/>
    <property type="molecule type" value="Genomic_DNA"/>
</dbReference>
<dbReference type="InterPro" id="IPR052021">
    <property type="entry name" value="Type-I_RS_S_subunit"/>
</dbReference>
<reference evidence="5 6" key="1">
    <citation type="journal article" date="2018" name="Environ. Microbiol.">
        <title>Novel energy conservation strategies and behaviour of Pelotomaculum schinkii driving syntrophic propionate catabolism.</title>
        <authorList>
            <person name="Hidalgo-Ahumada C.A.P."/>
            <person name="Nobu M.K."/>
            <person name="Narihiro T."/>
            <person name="Tamaki H."/>
            <person name="Liu W.T."/>
            <person name="Kamagata Y."/>
            <person name="Stams A.J.M."/>
            <person name="Imachi H."/>
            <person name="Sousa D.Z."/>
        </authorList>
    </citation>
    <scope>NUCLEOTIDE SEQUENCE [LARGE SCALE GENOMIC DNA]</scope>
    <source>
        <strain evidence="5 6">HH</strain>
    </source>
</reference>
<keyword evidence="6" id="KW-1185">Reference proteome</keyword>
<accession>A0A4Y7RIE2</accession>